<feature type="compositionally biased region" description="Basic and acidic residues" evidence="1">
    <location>
        <begin position="34"/>
        <end position="44"/>
    </location>
</feature>
<proteinExistence type="predicted"/>
<dbReference type="OMA" id="WHANERI"/>
<evidence type="ECO:0008006" key="4">
    <source>
        <dbReference type="Google" id="ProtNLM"/>
    </source>
</evidence>
<dbReference type="EnsemblPlants" id="evm.model.07.1409">
    <property type="protein sequence ID" value="cds.evm.model.07.1409"/>
    <property type="gene ID" value="evm.TU.07.1409"/>
</dbReference>
<organism evidence="2 3">
    <name type="scientific">Cannabis sativa</name>
    <name type="common">Hemp</name>
    <name type="synonym">Marijuana</name>
    <dbReference type="NCBI Taxonomy" id="3483"/>
    <lineage>
        <taxon>Eukaryota</taxon>
        <taxon>Viridiplantae</taxon>
        <taxon>Streptophyta</taxon>
        <taxon>Embryophyta</taxon>
        <taxon>Tracheophyta</taxon>
        <taxon>Spermatophyta</taxon>
        <taxon>Magnoliopsida</taxon>
        <taxon>eudicotyledons</taxon>
        <taxon>Gunneridae</taxon>
        <taxon>Pentapetalae</taxon>
        <taxon>rosids</taxon>
        <taxon>fabids</taxon>
        <taxon>Rosales</taxon>
        <taxon>Cannabaceae</taxon>
        <taxon>Cannabis</taxon>
    </lineage>
</organism>
<evidence type="ECO:0000313" key="3">
    <source>
        <dbReference type="Proteomes" id="UP000596661"/>
    </source>
</evidence>
<dbReference type="Pfam" id="PF02992">
    <property type="entry name" value="Transposase_21"/>
    <property type="match status" value="1"/>
</dbReference>
<protein>
    <recommendedName>
        <fullName evidence="4">Transposase</fullName>
    </recommendedName>
</protein>
<dbReference type="Gramene" id="evm.model.07.1409">
    <property type="protein sequence ID" value="cds.evm.model.07.1409"/>
    <property type="gene ID" value="evm.TU.07.1409"/>
</dbReference>
<dbReference type="InterPro" id="IPR004242">
    <property type="entry name" value="Transposase_21"/>
</dbReference>
<dbReference type="PANTHER" id="PTHR10775">
    <property type="entry name" value="OS08G0208400 PROTEIN"/>
    <property type="match status" value="1"/>
</dbReference>
<feature type="compositionally biased region" description="Basic and acidic residues" evidence="1">
    <location>
        <begin position="370"/>
        <end position="382"/>
    </location>
</feature>
<feature type="region of interest" description="Disordered" evidence="1">
    <location>
        <begin position="25"/>
        <end position="47"/>
    </location>
</feature>
<keyword evidence="3" id="KW-1185">Reference proteome</keyword>
<dbReference type="PANTHER" id="PTHR10775:SF179">
    <property type="entry name" value="TRANSPOSON, EN_SPM-LIKE, TRANSPOSASE-ASSOCIATED DOMAIN PROTEIN"/>
    <property type="match status" value="1"/>
</dbReference>
<sequence>MIKQHLFFNGIDKSYTKWYKHGERLPVDPTPPSRQKEVRRNREDENWDPLNDMIDDAHYGSGVDPNKFQTLLSDAEKPIYPGCTKYTKLSTLLRLYNLKARHGWSDKCLTDLLSFLKDLLPECNEMPVSFYEAKKTLCSLGMQYEKIHACPNDCVLYRNDFVDAKLCPTCGESRWKKKKNNKGVKEGIPAKVLWYLPPVPRFIRLFRSVEHAKDLTWHANERIKDGKLRHPADTLAWQRVDMKFPAFGPKQPGNNIDVYLAPLIDDLKTLWDEGVNVYDAYKKEEFILRAALLWTINDFPAYGNLSGFTVKGEVLEKMSRITFKLGKPKVGICTKRKARRKAKVTEEPKGMMDPFGESDEEMDNGEMDNGSEKNTRGLNHDE</sequence>
<evidence type="ECO:0000313" key="2">
    <source>
        <dbReference type="EnsemblPlants" id="cds.evm.model.07.1409"/>
    </source>
</evidence>
<name>A0A803Q2J0_CANSA</name>
<dbReference type="Proteomes" id="UP000596661">
    <property type="component" value="Chromosome 7"/>
</dbReference>
<reference evidence="2" key="1">
    <citation type="submission" date="2018-11" db="EMBL/GenBank/DDBJ databases">
        <authorList>
            <person name="Grassa J C."/>
        </authorList>
    </citation>
    <scope>NUCLEOTIDE SEQUENCE [LARGE SCALE GENOMIC DNA]</scope>
</reference>
<reference evidence="2" key="2">
    <citation type="submission" date="2021-03" db="UniProtKB">
        <authorList>
            <consortium name="EnsemblPlants"/>
        </authorList>
    </citation>
    <scope>IDENTIFICATION</scope>
</reference>
<accession>A0A803Q2J0</accession>
<feature type="compositionally biased region" description="Acidic residues" evidence="1">
    <location>
        <begin position="356"/>
        <end position="366"/>
    </location>
</feature>
<dbReference type="EMBL" id="UZAU01000666">
    <property type="status" value="NOT_ANNOTATED_CDS"/>
    <property type="molecule type" value="Genomic_DNA"/>
</dbReference>
<evidence type="ECO:0000256" key="1">
    <source>
        <dbReference type="SAM" id="MobiDB-lite"/>
    </source>
</evidence>
<feature type="region of interest" description="Disordered" evidence="1">
    <location>
        <begin position="340"/>
        <end position="382"/>
    </location>
</feature>
<dbReference type="AlphaFoldDB" id="A0A803Q2J0"/>